<accession>A0A5C3KE04</accession>
<protein>
    <submittedName>
        <fullName evidence="2">Uncharacterized protein</fullName>
    </submittedName>
</protein>
<organism evidence="2 3">
    <name type="scientific">Coprinopsis marcescibilis</name>
    <name type="common">Agaric fungus</name>
    <name type="synonym">Psathyrella marcescibilis</name>
    <dbReference type="NCBI Taxonomy" id="230819"/>
    <lineage>
        <taxon>Eukaryota</taxon>
        <taxon>Fungi</taxon>
        <taxon>Dikarya</taxon>
        <taxon>Basidiomycota</taxon>
        <taxon>Agaricomycotina</taxon>
        <taxon>Agaricomycetes</taxon>
        <taxon>Agaricomycetidae</taxon>
        <taxon>Agaricales</taxon>
        <taxon>Agaricineae</taxon>
        <taxon>Psathyrellaceae</taxon>
        <taxon>Coprinopsis</taxon>
    </lineage>
</organism>
<dbReference type="STRING" id="230819.A0A5C3KE04"/>
<keyword evidence="1" id="KW-0175">Coiled coil</keyword>
<evidence type="ECO:0000256" key="1">
    <source>
        <dbReference type="SAM" id="Coils"/>
    </source>
</evidence>
<sequence>MPQISKAKKAKRKNAGLAAATATAMHDMEALVAETAKLKVCLKSSAALVDDLERKLSEATTQCGALEAKLQVAVGWEKQLADKSLECIKAQRDTRQEALTLTASIKRLEAEKSYLSKQVVYATGEVDTCQHEYDVQLQEVLTKLDACQKRAARLSRHVKRVPNTLEHALLKAETTRSLLHLKEKGIYTEKVWDLVCSLVHAGVAAQNVGSVIHQVLAVANVTAVGDISRPSVAQIMVEGGVASKLQLAYELQEADGFTLIGSYSSDSPEPDLKTQVTHFLGIMPWLDASTKESIKDYEAILTNLTDLFNRSPFGKHQHSGLLQVVDILVNLTGMHSDYCAKEKKDAEALRKMKLDAREHILGEEAFLEMSKAELLPYFTEAHKKMIENAGGEEKWNSLSQGKQAESTASMLEGIIQDLGRESLELMSEEEKHVMKLFIWAGCGCHKDLNSMRGFYMALQSYYEEHPEVATPILLANQDNAAVLEDMCYNARQIVGLSRSSIVHNRVENIDH</sequence>
<name>A0A5C3KE04_COPMA</name>
<dbReference type="AlphaFoldDB" id="A0A5C3KE04"/>
<reference evidence="2 3" key="1">
    <citation type="journal article" date="2019" name="Nat. Ecol. Evol.">
        <title>Megaphylogeny resolves global patterns of mushroom evolution.</title>
        <authorList>
            <person name="Varga T."/>
            <person name="Krizsan K."/>
            <person name="Foldi C."/>
            <person name="Dima B."/>
            <person name="Sanchez-Garcia M."/>
            <person name="Sanchez-Ramirez S."/>
            <person name="Szollosi G.J."/>
            <person name="Szarkandi J.G."/>
            <person name="Papp V."/>
            <person name="Albert L."/>
            <person name="Andreopoulos W."/>
            <person name="Angelini C."/>
            <person name="Antonin V."/>
            <person name="Barry K.W."/>
            <person name="Bougher N.L."/>
            <person name="Buchanan P."/>
            <person name="Buyck B."/>
            <person name="Bense V."/>
            <person name="Catcheside P."/>
            <person name="Chovatia M."/>
            <person name="Cooper J."/>
            <person name="Damon W."/>
            <person name="Desjardin D."/>
            <person name="Finy P."/>
            <person name="Geml J."/>
            <person name="Haridas S."/>
            <person name="Hughes K."/>
            <person name="Justo A."/>
            <person name="Karasinski D."/>
            <person name="Kautmanova I."/>
            <person name="Kiss B."/>
            <person name="Kocsube S."/>
            <person name="Kotiranta H."/>
            <person name="LaButti K.M."/>
            <person name="Lechner B.E."/>
            <person name="Liimatainen K."/>
            <person name="Lipzen A."/>
            <person name="Lukacs Z."/>
            <person name="Mihaltcheva S."/>
            <person name="Morgado L.N."/>
            <person name="Niskanen T."/>
            <person name="Noordeloos M.E."/>
            <person name="Ohm R.A."/>
            <person name="Ortiz-Santana B."/>
            <person name="Ovrebo C."/>
            <person name="Racz N."/>
            <person name="Riley R."/>
            <person name="Savchenko A."/>
            <person name="Shiryaev A."/>
            <person name="Soop K."/>
            <person name="Spirin V."/>
            <person name="Szebenyi C."/>
            <person name="Tomsovsky M."/>
            <person name="Tulloss R.E."/>
            <person name="Uehling J."/>
            <person name="Grigoriev I.V."/>
            <person name="Vagvolgyi C."/>
            <person name="Papp T."/>
            <person name="Martin F.M."/>
            <person name="Miettinen O."/>
            <person name="Hibbett D.S."/>
            <person name="Nagy L.G."/>
        </authorList>
    </citation>
    <scope>NUCLEOTIDE SEQUENCE [LARGE SCALE GENOMIC DNA]</scope>
    <source>
        <strain evidence="2 3">CBS 121175</strain>
    </source>
</reference>
<evidence type="ECO:0000313" key="2">
    <source>
        <dbReference type="EMBL" id="TFK18326.1"/>
    </source>
</evidence>
<evidence type="ECO:0000313" key="3">
    <source>
        <dbReference type="Proteomes" id="UP000307440"/>
    </source>
</evidence>
<proteinExistence type="predicted"/>
<dbReference type="EMBL" id="ML210411">
    <property type="protein sequence ID" value="TFK18326.1"/>
    <property type="molecule type" value="Genomic_DNA"/>
</dbReference>
<feature type="coiled-coil region" evidence="1">
    <location>
        <begin position="42"/>
        <end position="111"/>
    </location>
</feature>
<dbReference type="OrthoDB" id="3052721at2759"/>
<gene>
    <name evidence="2" type="ORF">FA15DRAFT_709969</name>
</gene>
<keyword evidence="3" id="KW-1185">Reference proteome</keyword>
<dbReference type="Proteomes" id="UP000307440">
    <property type="component" value="Unassembled WGS sequence"/>
</dbReference>